<keyword evidence="2" id="KW-0597">Phosphoprotein</keyword>
<dbReference type="Pfam" id="PF08240">
    <property type="entry name" value="ADH_N"/>
    <property type="match status" value="1"/>
</dbReference>
<dbReference type="Gene3D" id="3.10.129.110">
    <property type="entry name" value="Polyketide synthase dehydratase"/>
    <property type="match status" value="1"/>
</dbReference>
<dbReference type="InterPro" id="IPR049900">
    <property type="entry name" value="PKS_mFAS_DH"/>
</dbReference>
<organism evidence="9 10">
    <name type="scientific">Polyangium mundeleinium</name>
    <dbReference type="NCBI Taxonomy" id="2995306"/>
    <lineage>
        <taxon>Bacteria</taxon>
        <taxon>Pseudomonadati</taxon>
        <taxon>Myxococcota</taxon>
        <taxon>Polyangia</taxon>
        <taxon>Polyangiales</taxon>
        <taxon>Polyangiaceae</taxon>
        <taxon>Polyangium</taxon>
    </lineage>
</organism>
<dbReference type="InterPro" id="IPR011032">
    <property type="entry name" value="GroES-like_sf"/>
</dbReference>
<keyword evidence="3" id="KW-0808">Transferase</keyword>
<dbReference type="InterPro" id="IPR020807">
    <property type="entry name" value="PKS_DH"/>
</dbReference>
<dbReference type="Pfam" id="PF14765">
    <property type="entry name" value="PS-DH"/>
    <property type="match status" value="1"/>
</dbReference>
<dbReference type="InterPro" id="IPR049552">
    <property type="entry name" value="PKS_DH_N"/>
</dbReference>
<dbReference type="PANTHER" id="PTHR43775">
    <property type="entry name" value="FATTY ACID SYNTHASE"/>
    <property type="match status" value="1"/>
</dbReference>
<dbReference type="Pfam" id="PF13602">
    <property type="entry name" value="ADH_zinc_N_2"/>
    <property type="match status" value="1"/>
</dbReference>
<name>A0ABT5F617_9BACT</name>
<feature type="domain" description="Ketosynthase family 3 (KS3)" evidence="7">
    <location>
        <begin position="34"/>
        <end position="454"/>
    </location>
</feature>
<dbReference type="SMART" id="SM00825">
    <property type="entry name" value="PKS_KS"/>
    <property type="match status" value="1"/>
</dbReference>
<feature type="domain" description="PKS/mFAS DH" evidence="8">
    <location>
        <begin position="919"/>
        <end position="1204"/>
    </location>
</feature>
<evidence type="ECO:0000259" key="6">
    <source>
        <dbReference type="PROSITE" id="PS50075"/>
    </source>
</evidence>
<dbReference type="InterPro" id="IPR013154">
    <property type="entry name" value="ADH-like_N"/>
</dbReference>
<dbReference type="PROSITE" id="PS00012">
    <property type="entry name" value="PHOSPHOPANTETHEINE"/>
    <property type="match status" value="1"/>
</dbReference>
<dbReference type="PROSITE" id="PS50075">
    <property type="entry name" value="CARRIER"/>
    <property type="match status" value="1"/>
</dbReference>
<dbReference type="PANTHER" id="PTHR43775:SF37">
    <property type="entry name" value="SI:DKEY-61P9.11"/>
    <property type="match status" value="1"/>
</dbReference>
<evidence type="ECO:0000256" key="4">
    <source>
        <dbReference type="ARBA" id="ARBA00023268"/>
    </source>
</evidence>
<dbReference type="SUPFAM" id="SSF55048">
    <property type="entry name" value="Probable ACP-binding domain of malonyl-CoA ACP transacylase"/>
    <property type="match status" value="1"/>
</dbReference>
<dbReference type="Gene3D" id="3.40.50.720">
    <property type="entry name" value="NAD(P)-binding Rossmann-like Domain"/>
    <property type="match status" value="3"/>
</dbReference>
<evidence type="ECO:0000259" key="8">
    <source>
        <dbReference type="PROSITE" id="PS52019"/>
    </source>
</evidence>
<dbReference type="SUPFAM" id="SSF50129">
    <property type="entry name" value="GroES-like"/>
    <property type="match status" value="1"/>
</dbReference>
<dbReference type="InterPro" id="IPR042104">
    <property type="entry name" value="PKS_dehydratase_sf"/>
</dbReference>
<evidence type="ECO:0000256" key="3">
    <source>
        <dbReference type="ARBA" id="ARBA00022679"/>
    </source>
</evidence>
<dbReference type="Gene3D" id="3.40.47.10">
    <property type="match status" value="1"/>
</dbReference>
<feature type="domain" description="Carrier" evidence="6">
    <location>
        <begin position="2074"/>
        <end position="2152"/>
    </location>
</feature>
<dbReference type="InterPro" id="IPR013968">
    <property type="entry name" value="PKS_KR"/>
</dbReference>
<dbReference type="Gene3D" id="3.40.366.10">
    <property type="entry name" value="Malonyl-Coenzyme A Acyl Carrier Protein, domain 2"/>
    <property type="match status" value="1"/>
</dbReference>
<dbReference type="Pfam" id="PF00698">
    <property type="entry name" value="Acyl_transf_1"/>
    <property type="match status" value="1"/>
</dbReference>
<dbReference type="CDD" id="cd05195">
    <property type="entry name" value="enoyl_red"/>
    <property type="match status" value="1"/>
</dbReference>
<dbReference type="InterPro" id="IPR036291">
    <property type="entry name" value="NAD(P)-bd_dom_sf"/>
</dbReference>
<dbReference type="InterPro" id="IPR018201">
    <property type="entry name" value="Ketoacyl_synth_AS"/>
</dbReference>
<dbReference type="InterPro" id="IPR050091">
    <property type="entry name" value="PKS_NRPS_Biosynth_Enz"/>
</dbReference>
<evidence type="ECO:0000259" key="7">
    <source>
        <dbReference type="PROSITE" id="PS52004"/>
    </source>
</evidence>
<dbReference type="Pfam" id="PF16197">
    <property type="entry name" value="KAsynt_C_assoc"/>
    <property type="match status" value="1"/>
</dbReference>
<feature type="region of interest" description="N-terminal hotdog fold" evidence="5">
    <location>
        <begin position="919"/>
        <end position="1044"/>
    </location>
</feature>
<evidence type="ECO:0000256" key="1">
    <source>
        <dbReference type="ARBA" id="ARBA00022450"/>
    </source>
</evidence>
<dbReference type="InterPro" id="IPR006162">
    <property type="entry name" value="Ppantetheine_attach_site"/>
</dbReference>
<dbReference type="InterPro" id="IPR057326">
    <property type="entry name" value="KR_dom"/>
</dbReference>
<dbReference type="SUPFAM" id="SSF51735">
    <property type="entry name" value="NAD(P)-binding Rossmann-fold domains"/>
    <property type="match status" value="3"/>
</dbReference>
<evidence type="ECO:0000313" key="9">
    <source>
        <dbReference type="EMBL" id="MDC0749535.1"/>
    </source>
</evidence>
<feature type="region of interest" description="C-terminal hotdog fold" evidence="5">
    <location>
        <begin position="1060"/>
        <end position="1204"/>
    </location>
</feature>
<dbReference type="PROSITE" id="PS52019">
    <property type="entry name" value="PKS_MFAS_DH"/>
    <property type="match status" value="1"/>
</dbReference>
<dbReference type="Gene3D" id="3.90.180.10">
    <property type="entry name" value="Medium-chain alcohol dehydrogenases, catalytic domain"/>
    <property type="match status" value="1"/>
</dbReference>
<dbReference type="SMART" id="SM00827">
    <property type="entry name" value="PKS_AT"/>
    <property type="match status" value="1"/>
</dbReference>
<dbReference type="PROSITE" id="PS52004">
    <property type="entry name" value="KS3_2"/>
    <property type="match status" value="1"/>
</dbReference>
<evidence type="ECO:0000256" key="2">
    <source>
        <dbReference type="ARBA" id="ARBA00022553"/>
    </source>
</evidence>
<reference evidence="9 10" key="1">
    <citation type="submission" date="2022-11" db="EMBL/GenBank/DDBJ databases">
        <title>Minimal conservation of predation-associated metabolite biosynthetic gene clusters underscores biosynthetic potential of Myxococcota including descriptions for ten novel species: Archangium lansinium sp. nov., Myxococcus landrumus sp. nov., Nannocystis bai.</title>
        <authorList>
            <person name="Ahearne A."/>
            <person name="Stevens C."/>
            <person name="Dowd S."/>
        </authorList>
    </citation>
    <scope>NUCLEOTIDE SEQUENCE [LARGE SCALE GENOMIC DNA]</scope>
    <source>
        <strain evidence="9 10">RJM3</strain>
    </source>
</reference>
<dbReference type="InterPro" id="IPR032821">
    <property type="entry name" value="PKS_assoc"/>
</dbReference>
<keyword evidence="4" id="KW-0511">Multifunctional enzyme</keyword>
<dbReference type="InterPro" id="IPR020841">
    <property type="entry name" value="PKS_Beta-ketoAc_synthase_dom"/>
</dbReference>
<dbReference type="SMART" id="SM00826">
    <property type="entry name" value="PKS_DH"/>
    <property type="match status" value="1"/>
</dbReference>
<dbReference type="SUPFAM" id="SSF47336">
    <property type="entry name" value="ACP-like"/>
    <property type="match status" value="1"/>
</dbReference>
<dbReference type="Pfam" id="PF00550">
    <property type="entry name" value="PP-binding"/>
    <property type="match status" value="1"/>
</dbReference>
<dbReference type="Pfam" id="PF02801">
    <property type="entry name" value="Ketoacyl-synt_C"/>
    <property type="match status" value="1"/>
</dbReference>
<keyword evidence="10" id="KW-1185">Reference proteome</keyword>
<dbReference type="InterPro" id="IPR009081">
    <property type="entry name" value="PP-bd_ACP"/>
</dbReference>
<dbReference type="SUPFAM" id="SSF53901">
    <property type="entry name" value="Thiolase-like"/>
    <property type="match status" value="1"/>
</dbReference>
<dbReference type="InterPro" id="IPR014030">
    <property type="entry name" value="Ketoacyl_synth_N"/>
</dbReference>
<dbReference type="SMART" id="SM01294">
    <property type="entry name" value="PKS_PP_betabranch"/>
    <property type="match status" value="1"/>
</dbReference>
<accession>A0ABT5F617</accession>
<dbReference type="InterPro" id="IPR014043">
    <property type="entry name" value="Acyl_transferase_dom"/>
</dbReference>
<protein>
    <submittedName>
        <fullName evidence="9">Type I polyketide synthase</fullName>
    </submittedName>
</protein>
<keyword evidence="1" id="KW-0596">Phosphopantetheine</keyword>
<dbReference type="Gene3D" id="3.30.70.3290">
    <property type="match status" value="1"/>
</dbReference>
<evidence type="ECO:0000313" key="10">
    <source>
        <dbReference type="Proteomes" id="UP001221411"/>
    </source>
</evidence>
<evidence type="ECO:0000256" key="5">
    <source>
        <dbReference type="PROSITE-ProRule" id="PRU01363"/>
    </source>
</evidence>
<comment type="caution">
    <text evidence="9">The sequence shown here is derived from an EMBL/GenBank/DDBJ whole genome shotgun (WGS) entry which is preliminary data.</text>
</comment>
<dbReference type="Pfam" id="PF08659">
    <property type="entry name" value="KR"/>
    <property type="match status" value="1"/>
</dbReference>
<dbReference type="Pfam" id="PF21089">
    <property type="entry name" value="PKS_DH_N"/>
    <property type="match status" value="1"/>
</dbReference>
<dbReference type="RefSeq" id="WP_271929493.1">
    <property type="nucleotide sequence ID" value="NZ_JAQNDO010000001.1"/>
</dbReference>
<dbReference type="Gene3D" id="1.10.1200.10">
    <property type="entry name" value="ACP-like"/>
    <property type="match status" value="1"/>
</dbReference>
<feature type="active site" description="Proton donor; for dehydratase activity" evidence="5">
    <location>
        <position position="1121"/>
    </location>
</feature>
<dbReference type="SMART" id="SM00829">
    <property type="entry name" value="PKS_ER"/>
    <property type="match status" value="1"/>
</dbReference>
<feature type="active site" description="Proton acceptor; for dehydratase activity" evidence="5">
    <location>
        <position position="952"/>
    </location>
</feature>
<dbReference type="Pfam" id="PF00109">
    <property type="entry name" value="ketoacyl-synt"/>
    <property type="match status" value="1"/>
</dbReference>
<dbReference type="InterPro" id="IPR020806">
    <property type="entry name" value="PKS_PP-bd"/>
</dbReference>
<dbReference type="InterPro" id="IPR001227">
    <property type="entry name" value="Ac_transferase_dom_sf"/>
</dbReference>
<dbReference type="InterPro" id="IPR020843">
    <property type="entry name" value="ER"/>
</dbReference>
<dbReference type="InterPro" id="IPR016035">
    <property type="entry name" value="Acyl_Trfase/lysoPLipase"/>
</dbReference>
<proteinExistence type="predicted"/>
<dbReference type="Proteomes" id="UP001221411">
    <property type="component" value="Unassembled WGS sequence"/>
</dbReference>
<dbReference type="InterPro" id="IPR036736">
    <property type="entry name" value="ACP-like_sf"/>
</dbReference>
<dbReference type="SMART" id="SM00822">
    <property type="entry name" value="PKS_KR"/>
    <property type="match status" value="1"/>
</dbReference>
<dbReference type="SMART" id="SM00823">
    <property type="entry name" value="PKS_PP"/>
    <property type="match status" value="1"/>
</dbReference>
<dbReference type="SUPFAM" id="SSF52151">
    <property type="entry name" value="FabD/lysophospholipase-like"/>
    <property type="match status" value="1"/>
</dbReference>
<dbReference type="CDD" id="cd00833">
    <property type="entry name" value="PKS"/>
    <property type="match status" value="1"/>
</dbReference>
<dbReference type="InterPro" id="IPR014031">
    <property type="entry name" value="Ketoacyl_synth_C"/>
</dbReference>
<dbReference type="InterPro" id="IPR049551">
    <property type="entry name" value="PKS_DH_C"/>
</dbReference>
<dbReference type="PROSITE" id="PS00606">
    <property type="entry name" value="KS3_1"/>
    <property type="match status" value="1"/>
</dbReference>
<dbReference type="InterPro" id="IPR016036">
    <property type="entry name" value="Malonyl_transacylase_ACP-bd"/>
</dbReference>
<dbReference type="EMBL" id="JAQNDO010000001">
    <property type="protein sequence ID" value="MDC0749535.1"/>
    <property type="molecule type" value="Genomic_DNA"/>
</dbReference>
<sequence length="2206" mass="235403">MSGGAPDYLAKLRETLVVLKTVRAERDALLREKTEPIAIVGVGCRFPSGGQGPDAFFEGLRAGVDAVQEIPSSRWPKDAIPGNRPDVRWAALLSDVHGFDAGFFRISPREAMSLDPQQRMLLEVTWEALEDGGQDADRLVGTRTGVFVGIAIIDYEHQLVSCGIDAVDAYSATGNVGSTAAGRLSYVFGFQGPAVTVDTACSSSLVSIHLACQSLRSGESDLAVAGGASAIVSPFTMQMMAQTNALSPDGRCKTFDARANGYVRGEGCGILILKRLSDAERDGDRIRGLIRGSAVNQDGRSTGLTTPNVLSQKAVLRQALASARVRPEQIGYIEAHGTGTPLGDPIEMDALKAVLGAPREDGAPCVVGAVKTNIGHLEGAAGVSGVIKSLLALEREEIPRTLHFRALNPRIEIEGTPFVIPRQNMPWPRGATPRFAGVSSFGISGTNAHVILEEAPPGGTKAQGKPVSSYLLPLSARSTGALGALARSYAEWLSAKKDVSLGDVVYTASARRTHLDRRLMAVAGTREELAELLASYGRGEQPSGVVEGKASGRPRVVFVFPGQGSQWRGMGRQLLAEEAVFRAAITTTSEAIAREAGFSVLDELGAEEGRSRLAEIDVVQPVLFAIEVALAALWRSWGVEPDCVVGHSMGEVAAAYVAGMLGLEDAVRIICHRSRLLRRISGKGAMGLVELPMAEAEQFIAGREDRLSVAVSNGPRSTVLSGDPAAVEEVLAALETKGVFCRRVKVDVASHSPQVDGLQGDLLALLDDVRPSSGALPMRSTVTGQLLRGDELGSLYWWDNLRQSVRFSEVTQALMKEGHGLFVEMSPHPILLPAIEENLEAAKIEGAAIASMRRHADERRSMLEALGSLYVHGAFVAWDKLYPEPRPLVTLPAYPWQRERYWLQAGTRKPRATQAEGGHPLLGAGFVPAAEPKLHVWERWVSVEAFPYLADHRVQGEVVFPGAGYVELGLAAAVEVHGAGAARLDEMSFDRMLALPEGGERLVQVSLREESGGGASVVIASREASAKEWVTHAQGRLRLVATPAAARAGDALGAVEARCPEVVEARAQYARMEARGLSYGAHFQGIQSLRLGEGEALARVHLPDELQSEASAHHVHPVLMDACFQVGGASLQSLIGEGTYVPVEVKGLRVFGRPGPTAWVHARVVRTEARVEPAVSLRILDDAGHAWVEIDELRVQRLAEAERPAAGDPFGDCVFEVAWQRKELVPLPETAGDAGAWLVLVDERGLGAALADRIRAHGGTCIEVMAGEGHARLGEGRFRVDVMNPAHWDAVLREAFGKLGCRGVIHCGALDGAGFRETTDLTLAADLRRGIASVMRLSQALLRQGWRDVPRLYILTRGAQATGMDAGPLAVAQTTLWGFGRAVATEQPDLGCVRIDLASEASPDEPDRLLGEILSGDDEDQVALRSEGRYVARLVRGHLGGAAERFEAASGRPFRLENRAPGVLEKLALRPMARRAPGPGEVEIEVEAAGLNFLDVLLALGVMPDDVEGADQKGPRLGGECAGRIVALGPGVEDLTIGQEVLALTPMAMASHVTAPRALVVAKPAELEWHEAAATPVVFLTAYYALAHVAKLQKGERVLVHAGTGGVGMAAIQWAQHVGAEIFATAGSEEKRQLLRSMGVAHVMDSRSLSFVGDVERITNGEGVDVVLNSLSGELLEASFGLLRDHGRFVEIGKRDYYENRRLGLKPFLKNLSFSLVDLRGMMLHRPAYVRSLLEEVIGWLRAGVLRPLPCQVFPVSSALDAFVRMAQGKHTGKLVLSMRDPAARVAIAGQGAGAEVRPDGTYLMTGGLGGLGLSLARWLVGQGARHLALMGRSAPSEVAQAAIQAMEAEGASVRVLSGDVARRDDVDRVIQEIDRAMPALRGVVHAAGLLDDGTLENMSEAQLLRPMQPKVLGGWNLHAATRGHVLDFFVAYSSAAGLLGSPGQSNYAAANTFLDGLCQSRAAEGLPGVSIQWGAFADVGLAAASDLRGTRVASRGAETFVSEEGNVLFDRVLQRPQAVVGLVRFDARQWVEFYPHLAGAPFFAALIDEKSRTVEAGAGAGGIRETLERAAPSERAKMIEAHLTEQLGRVLRQDPGRIDTSAPFSSIGIDSLMSLELRNRLEASLGIKLSAALLFTYATTRALATHLYERMFPAQAQGDEPRGEAPGALVDDMSIVAFDAGDVSAVAEDEAGLVDKLEAFEEYLG</sequence>
<gene>
    <name evidence="9" type="ORF">POL67_49855</name>
</gene>
<dbReference type="InterPro" id="IPR016039">
    <property type="entry name" value="Thiolase-like"/>
</dbReference>